<name>A0ABR3PMM2_9PEZI</name>
<dbReference type="Pfam" id="PF19834">
    <property type="entry name" value="DUF6314"/>
    <property type="match status" value="1"/>
</dbReference>
<feature type="domain" description="DUF6314" evidence="1">
    <location>
        <begin position="17"/>
        <end position="172"/>
    </location>
</feature>
<dbReference type="InterPro" id="IPR045632">
    <property type="entry name" value="DUF6314"/>
</dbReference>
<organism evidence="2 3">
    <name type="scientific">Neodothiora populina</name>
    <dbReference type="NCBI Taxonomy" id="2781224"/>
    <lineage>
        <taxon>Eukaryota</taxon>
        <taxon>Fungi</taxon>
        <taxon>Dikarya</taxon>
        <taxon>Ascomycota</taxon>
        <taxon>Pezizomycotina</taxon>
        <taxon>Dothideomycetes</taxon>
        <taxon>Dothideomycetidae</taxon>
        <taxon>Dothideales</taxon>
        <taxon>Dothioraceae</taxon>
        <taxon>Neodothiora</taxon>
    </lineage>
</organism>
<evidence type="ECO:0000259" key="1">
    <source>
        <dbReference type="Pfam" id="PF19834"/>
    </source>
</evidence>
<comment type="caution">
    <text evidence="2">The sequence shown here is derived from an EMBL/GenBank/DDBJ whole genome shotgun (WGS) entry which is preliminary data.</text>
</comment>
<dbReference type="Proteomes" id="UP001562354">
    <property type="component" value="Unassembled WGS sequence"/>
</dbReference>
<reference evidence="2 3" key="1">
    <citation type="submission" date="2024-07" db="EMBL/GenBank/DDBJ databases">
        <title>Draft sequence of the Neodothiora populina.</title>
        <authorList>
            <person name="Drown D.D."/>
            <person name="Schuette U.S."/>
            <person name="Buechlein A.B."/>
            <person name="Rusch D.R."/>
            <person name="Winton L.W."/>
            <person name="Adams G.A."/>
        </authorList>
    </citation>
    <scope>NUCLEOTIDE SEQUENCE [LARGE SCALE GENOMIC DNA]</scope>
    <source>
        <strain evidence="2 3">CPC 39397</strain>
    </source>
</reference>
<accession>A0ABR3PMM2</accession>
<keyword evidence="3" id="KW-1185">Reference proteome</keyword>
<gene>
    <name evidence="2" type="ORF">AAFC00_001033</name>
</gene>
<dbReference type="GeneID" id="95974736"/>
<dbReference type="RefSeq" id="XP_069203639.1">
    <property type="nucleotide sequence ID" value="XM_069340167.1"/>
</dbReference>
<proteinExistence type="predicted"/>
<evidence type="ECO:0000313" key="2">
    <source>
        <dbReference type="EMBL" id="KAL1310790.1"/>
    </source>
</evidence>
<dbReference type="EMBL" id="JBFMKM010000003">
    <property type="protein sequence ID" value="KAL1310790.1"/>
    <property type="molecule type" value="Genomic_DNA"/>
</dbReference>
<sequence>MPLMEIKPPLEAIFKSLEGSWHMHRRLTSELPAFPSGTFTGSATFKPHGAFNNSSYLYHETGELVTDTGYTLRANRKYIYRLSPGDEKISAWFVKEPHVDGEEDVDYVFHEMEFEYTDGRWVAKGDHLCDMDMYWAFYDFRLSPNGAIDRWGLRYKVKGPQKDYHSDTAYTR</sequence>
<protein>
    <recommendedName>
        <fullName evidence="1">DUF6314 domain-containing protein</fullName>
    </recommendedName>
</protein>
<evidence type="ECO:0000313" key="3">
    <source>
        <dbReference type="Proteomes" id="UP001562354"/>
    </source>
</evidence>